<evidence type="ECO:0000256" key="3">
    <source>
        <dbReference type="ARBA" id="ARBA00023027"/>
    </source>
</evidence>
<dbReference type="EMBL" id="NWQG01000174">
    <property type="protein sequence ID" value="PDQ18651.1"/>
    <property type="molecule type" value="Genomic_DNA"/>
</dbReference>
<dbReference type="InterPro" id="IPR006139">
    <property type="entry name" value="D-isomer_2_OHA_DH_cat_dom"/>
</dbReference>
<dbReference type="InterPro" id="IPR036291">
    <property type="entry name" value="NAD(P)-bd_dom_sf"/>
</dbReference>
<dbReference type="RefSeq" id="WP_097576110.1">
    <property type="nucleotide sequence ID" value="NZ_NWQG01000174.1"/>
</dbReference>
<dbReference type="InterPro" id="IPR006140">
    <property type="entry name" value="D-isomer_DH_NAD-bd"/>
</dbReference>
<evidence type="ECO:0000256" key="4">
    <source>
        <dbReference type="RuleBase" id="RU003719"/>
    </source>
</evidence>
<dbReference type="CDD" id="cd05299">
    <property type="entry name" value="CtBP_dh"/>
    <property type="match status" value="1"/>
</dbReference>
<evidence type="ECO:0000256" key="2">
    <source>
        <dbReference type="ARBA" id="ARBA00023002"/>
    </source>
</evidence>
<dbReference type="AlphaFoldDB" id="A0A2A6FAH4"/>
<dbReference type="FunFam" id="3.40.50.720:FF:000203">
    <property type="entry name" value="D-3-phosphoglycerate dehydrogenase (SerA)"/>
    <property type="match status" value="1"/>
</dbReference>
<dbReference type="Proteomes" id="UP000219182">
    <property type="component" value="Unassembled WGS sequence"/>
</dbReference>
<evidence type="ECO:0000256" key="1">
    <source>
        <dbReference type="ARBA" id="ARBA00005854"/>
    </source>
</evidence>
<dbReference type="GO" id="GO:0016616">
    <property type="term" value="F:oxidoreductase activity, acting on the CH-OH group of donors, NAD or NADP as acceptor"/>
    <property type="evidence" value="ECO:0007669"/>
    <property type="project" value="InterPro"/>
</dbReference>
<dbReference type="PANTHER" id="PTHR42789">
    <property type="entry name" value="D-ISOMER SPECIFIC 2-HYDROXYACID DEHYDROGENASE FAMILY PROTEIN (AFU_ORTHOLOGUE AFUA_6G10090)"/>
    <property type="match status" value="1"/>
</dbReference>
<dbReference type="Gene3D" id="3.40.50.720">
    <property type="entry name" value="NAD(P)-binding Rossmann-like Domain"/>
    <property type="match status" value="2"/>
</dbReference>
<reference evidence="6 7" key="1">
    <citation type="submission" date="2017-09" db="EMBL/GenBank/DDBJ databases">
        <title>Mesorhizobum sanjuanii sp. nov. isolated from nodules of Lotus tenuis in saline-alkaline lowlands of Flooding Pampa.</title>
        <authorList>
            <person name="Sannazzaro A.I."/>
            <person name="Torres Tejerizo G.A."/>
            <person name="Fontana F."/>
            <person name="Cumpa Velazquez L.M."/>
            <person name="Hansen L."/>
            <person name="Pistorio M."/>
            <person name="Estrella M.J."/>
        </authorList>
    </citation>
    <scope>NUCLEOTIDE SEQUENCE [LARGE SCALE GENOMIC DNA]</scope>
    <source>
        <strain evidence="6 7">BSA136</strain>
    </source>
</reference>
<evidence type="ECO:0000313" key="6">
    <source>
        <dbReference type="EMBL" id="PDQ18651.1"/>
    </source>
</evidence>
<dbReference type="SUPFAM" id="SSF51735">
    <property type="entry name" value="NAD(P)-binding Rossmann-fold domains"/>
    <property type="match status" value="1"/>
</dbReference>
<keyword evidence="7" id="KW-1185">Reference proteome</keyword>
<dbReference type="PROSITE" id="PS00670">
    <property type="entry name" value="D_2_HYDROXYACID_DH_2"/>
    <property type="match status" value="1"/>
</dbReference>
<organism evidence="6 7">
    <name type="scientific">Mesorhizobium sanjuanii</name>
    <dbReference type="NCBI Taxonomy" id="2037900"/>
    <lineage>
        <taxon>Bacteria</taxon>
        <taxon>Pseudomonadati</taxon>
        <taxon>Pseudomonadota</taxon>
        <taxon>Alphaproteobacteria</taxon>
        <taxon>Hyphomicrobiales</taxon>
        <taxon>Phyllobacteriaceae</taxon>
        <taxon>Mesorhizobium</taxon>
    </lineage>
</organism>
<feature type="domain" description="S-adenosyl-L-homocysteine hydrolase NAD binding" evidence="5">
    <location>
        <begin position="124"/>
        <end position="277"/>
    </location>
</feature>
<dbReference type="Pfam" id="PF02826">
    <property type="entry name" value="2-Hacid_dh_C"/>
    <property type="match status" value="1"/>
</dbReference>
<accession>A0A2A6FAH4</accession>
<dbReference type="InterPro" id="IPR050857">
    <property type="entry name" value="D-2-hydroxyacid_DH"/>
</dbReference>
<dbReference type="SMART" id="SM00997">
    <property type="entry name" value="AdoHcyase_NAD"/>
    <property type="match status" value="1"/>
</dbReference>
<protein>
    <submittedName>
        <fullName evidence="6">Hydroxyacid dehydrogenase</fullName>
    </submittedName>
</protein>
<comment type="similarity">
    <text evidence="1 4">Belongs to the D-isomer specific 2-hydroxyacid dehydrogenase family.</text>
</comment>
<dbReference type="InterPro" id="IPR043322">
    <property type="entry name" value="CtBP"/>
</dbReference>
<keyword evidence="2 4" id="KW-0560">Oxidoreductase</keyword>
<dbReference type="GO" id="GO:0003714">
    <property type="term" value="F:transcription corepressor activity"/>
    <property type="evidence" value="ECO:0007669"/>
    <property type="project" value="InterPro"/>
</dbReference>
<dbReference type="InterPro" id="IPR029753">
    <property type="entry name" value="D-isomer_DH_CS"/>
</dbReference>
<dbReference type="InterPro" id="IPR015878">
    <property type="entry name" value="Ado_hCys_hydrolase_NAD-bd"/>
</dbReference>
<dbReference type="SUPFAM" id="SSF52283">
    <property type="entry name" value="Formate/glycerate dehydrogenase catalytic domain-like"/>
    <property type="match status" value="1"/>
</dbReference>
<dbReference type="Pfam" id="PF00389">
    <property type="entry name" value="2-Hacid_dh"/>
    <property type="match status" value="1"/>
</dbReference>
<dbReference type="PROSITE" id="PS00671">
    <property type="entry name" value="D_2_HYDROXYACID_DH_3"/>
    <property type="match status" value="1"/>
</dbReference>
<name>A0A2A6FAH4_9HYPH</name>
<comment type="caution">
    <text evidence="6">The sequence shown here is derived from an EMBL/GenBank/DDBJ whole genome shotgun (WGS) entry which is preliminary data.</text>
</comment>
<keyword evidence="3" id="KW-0520">NAD</keyword>
<sequence length="318" mass="34295">MKIIKTDGVLSVEAEQLRYLDGLNAEFVEKTLLTEDALIEQCRDADALMILREPITARVLAELKNLKVIGRFGVGLDSIDVEAATRAGVQVTYVPDANLVEVSTHAMALILALTRRLKQFDGAVRAGRWAAMADGAGITRPDRQVLGLIGFGQIGRLTAERARVFGFHVIAHDPHMPAERITAGGAEPVGFDELLARADIVSLHVPATPETRNIMSAEALSRMKQGAILINVSRGGLVDEAALADLIRRHHLAGAGIDTFEQEPPSPDNPLLALDTVLVSPHAAHYSTQSYAEVRNKVFADVASVLRGGKPVYPVNRV</sequence>
<evidence type="ECO:0000313" key="7">
    <source>
        <dbReference type="Proteomes" id="UP000219182"/>
    </source>
</evidence>
<proteinExistence type="inferred from homology"/>
<gene>
    <name evidence="6" type="ORF">CN311_23735</name>
</gene>
<dbReference type="GO" id="GO:0051287">
    <property type="term" value="F:NAD binding"/>
    <property type="evidence" value="ECO:0007669"/>
    <property type="project" value="InterPro"/>
</dbReference>
<evidence type="ECO:0000259" key="5">
    <source>
        <dbReference type="SMART" id="SM00997"/>
    </source>
</evidence>
<dbReference type="PANTHER" id="PTHR42789:SF1">
    <property type="entry name" value="D-ISOMER SPECIFIC 2-HYDROXYACID DEHYDROGENASE FAMILY PROTEIN (AFU_ORTHOLOGUE AFUA_6G10090)"/>
    <property type="match status" value="1"/>
</dbReference>